<name>K2G6T6_9BACT</name>
<keyword evidence="1 2" id="KW-0378">Hydrolase</keyword>
<sequence>MQKHIVFDLDWTLSDTQKIHEKVESDFLKSKWIDIEPSSIWKKYAWRTPQEWIWELLSEENIAHTKEELEDFVSRKDETVISLLEKWEIELMPHARESLELLLENGYRIWISSWACREFIDKFIVHFGLENIIMASTSANEVMNKKPNPDVFLSSFDKLEKIFWISELRYVVWDGWSDVEWWHRSWAKTIWLNYNKKQRQNPDLCDFEIESLKEMEDILILKS</sequence>
<dbReference type="InterPro" id="IPR023198">
    <property type="entry name" value="PGP-like_dom2"/>
</dbReference>
<accession>K2G6T6</accession>
<dbReference type="PANTHER" id="PTHR43316:SF8">
    <property type="entry name" value="HAD FAMILY HYDROLASE"/>
    <property type="match status" value="1"/>
</dbReference>
<dbReference type="PANTHER" id="PTHR43316">
    <property type="entry name" value="HYDROLASE, HALOACID DELAHOGENASE-RELATED"/>
    <property type="match status" value="1"/>
</dbReference>
<dbReference type="AlphaFoldDB" id="K2G6T6"/>
<comment type="caution">
    <text evidence="2">The sequence shown here is derived from an EMBL/GenBank/DDBJ whole genome shotgun (WGS) entry which is preliminary data.</text>
</comment>
<dbReference type="SFLD" id="SFLDG01129">
    <property type="entry name" value="C1.5:_HAD__Beta-PGM__Phosphata"/>
    <property type="match status" value="1"/>
</dbReference>
<dbReference type="SUPFAM" id="SSF56784">
    <property type="entry name" value="HAD-like"/>
    <property type="match status" value="1"/>
</dbReference>
<evidence type="ECO:0000256" key="1">
    <source>
        <dbReference type="ARBA" id="ARBA00022801"/>
    </source>
</evidence>
<dbReference type="Gene3D" id="3.40.50.1000">
    <property type="entry name" value="HAD superfamily/HAD-like"/>
    <property type="match status" value="1"/>
</dbReference>
<evidence type="ECO:0000313" key="2">
    <source>
        <dbReference type="EMBL" id="EKE30042.1"/>
    </source>
</evidence>
<dbReference type="InterPro" id="IPR036412">
    <property type="entry name" value="HAD-like_sf"/>
</dbReference>
<dbReference type="Pfam" id="PF13419">
    <property type="entry name" value="HAD_2"/>
    <property type="match status" value="1"/>
</dbReference>
<gene>
    <name evidence="2" type="ORF">ACD_2C00052G0003</name>
</gene>
<dbReference type="GO" id="GO:0016787">
    <property type="term" value="F:hydrolase activity"/>
    <property type="evidence" value="ECO:0007669"/>
    <property type="project" value="UniProtKB-KW"/>
</dbReference>
<organism evidence="2">
    <name type="scientific">uncultured bacterium</name>
    <name type="common">gcode 4</name>
    <dbReference type="NCBI Taxonomy" id="1234023"/>
    <lineage>
        <taxon>Bacteria</taxon>
        <taxon>environmental samples</taxon>
    </lineage>
</organism>
<dbReference type="InterPro" id="IPR051540">
    <property type="entry name" value="S-2-haloacid_dehalogenase"/>
</dbReference>
<dbReference type="EMBL" id="AMFJ01000052">
    <property type="protein sequence ID" value="EKE30042.1"/>
    <property type="molecule type" value="Genomic_DNA"/>
</dbReference>
<dbReference type="Gene3D" id="1.10.150.240">
    <property type="entry name" value="Putative phosphatase, domain 2"/>
    <property type="match status" value="1"/>
</dbReference>
<dbReference type="InterPro" id="IPR023214">
    <property type="entry name" value="HAD_sf"/>
</dbReference>
<reference evidence="2" key="1">
    <citation type="journal article" date="2012" name="Science">
        <title>Fermentation, hydrogen, and sulfur metabolism in multiple uncultivated bacterial phyla.</title>
        <authorList>
            <person name="Wrighton K.C."/>
            <person name="Thomas B.C."/>
            <person name="Sharon I."/>
            <person name="Miller C.S."/>
            <person name="Castelle C.J."/>
            <person name="VerBerkmoes N.C."/>
            <person name="Wilkins M.J."/>
            <person name="Hettich R.L."/>
            <person name="Lipton M.S."/>
            <person name="Williams K.H."/>
            <person name="Long P.E."/>
            <person name="Banfield J.F."/>
        </authorList>
    </citation>
    <scope>NUCLEOTIDE SEQUENCE [LARGE SCALE GENOMIC DNA]</scope>
</reference>
<dbReference type="SFLD" id="SFLDS00003">
    <property type="entry name" value="Haloacid_Dehalogenase"/>
    <property type="match status" value="1"/>
</dbReference>
<dbReference type="InterPro" id="IPR041492">
    <property type="entry name" value="HAD_2"/>
</dbReference>
<proteinExistence type="predicted"/>
<protein>
    <submittedName>
        <fullName evidence="2">HAD-superfamily hydrolase, subfamily IA, variant 3</fullName>
    </submittedName>
</protein>